<accession>A0A8S5Q3G5</accession>
<name>A0A8S5Q3G5_9CAUD</name>
<organism evidence="1">
    <name type="scientific">Siphoviridae sp. ctLNL10</name>
    <dbReference type="NCBI Taxonomy" id="2825453"/>
    <lineage>
        <taxon>Viruses</taxon>
        <taxon>Duplodnaviria</taxon>
        <taxon>Heunggongvirae</taxon>
        <taxon>Uroviricota</taxon>
        <taxon>Caudoviricetes</taxon>
    </lineage>
</organism>
<sequence>MKNFHLTKIVNRILFTTQFIYLKLNCDKNKLNTLIKGDGK</sequence>
<protein>
    <submittedName>
        <fullName evidence="1">Uncharacterized protein</fullName>
    </submittedName>
</protein>
<dbReference type="EMBL" id="BK015570">
    <property type="protein sequence ID" value="DAE13846.1"/>
    <property type="molecule type" value="Genomic_DNA"/>
</dbReference>
<reference evidence="1" key="1">
    <citation type="journal article" date="2021" name="Proc. Natl. Acad. Sci. U.S.A.">
        <title>A Catalog of Tens of Thousands of Viruses from Human Metagenomes Reveals Hidden Associations with Chronic Diseases.</title>
        <authorList>
            <person name="Tisza M.J."/>
            <person name="Buck C.B."/>
        </authorList>
    </citation>
    <scope>NUCLEOTIDE SEQUENCE</scope>
    <source>
        <strain evidence="1">CtLNL10</strain>
    </source>
</reference>
<proteinExistence type="predicted"/>
<evidence type="ECO:0000313" key="1">
    <source>
        <dbReference type="EMBL" id="DAE13846.1"/>
    </source>
</evidence>